<feature type="signal peptide" evidence="2">
    <location>
        <begin position="1"/>
        <end position="24"/>
    </location>
</feature>
<dbReference type="NCBIfam" id="TIGR04189">
    <property type="entry name" value="surface_SprA"/>
    <property type="match status" value="1"/>
</dbReference>
<proteinExistence type="predicted"/>
<organism evidence="4 5">
    <name type="scientific">Marinilabilia salmonicolor</name>
    <dbReference type="NCBI Taxonomy" id="989"/>
    <lineage>
        <taxon>Bacteria</taxon>
        <taxon>Pseudomonadati</taxon>
        <taxon>Bacteroidota</taxon>
        <taxon>Bacteroidia</taxon>
        <taxon>Marinilabiliales</taxon>
        <taxon>Marinilabiliaceae</taxon>
        <taxon>Marinilabilia</taxon>
    </lineage>
</organism>
<feature type="chain" id="PRO_5016621130" evidence="2">
    <location>
        <begin position="25"/>
        <end position="2477"/>
    </location>
</feature>
<evidence type="ECO:0000259" key="3">
    <source>
        <dbReference type="Pfam" id="PF14349"/>
    </source>
</evidence>
<dbReference type="Proteomes" id="UP000252733">
    <property type="component" value="Unassembled WGS sequence"/>
</dbReference>
<feature type="region of interest" description="Disordered" evidence="1">
    <location>
        <begin position="32"/>
        <end position="80"/>
    </location>
</feature>
<keyword evidence="5" id="KW-1185">Reference proteome</keyword>
<protein>
    <submittedName>
        <fullName evidence="4">Protein involved in gliding motility SprA</fullName>
    </submittedName>
</protein>
<sequence>MHTKYSKHILLSLALLSLLAFTGAAPGMDFSFESRPDATTQRPDTTETFRMDRIIHPEDFSTPDDKATSPLIPQPENSSYRAEYDPVTGLINLYKMVGSVPVKLPYTMTVEEYRKQEMRKSMLKYWDKNLSATEEEGAGGIQFGAGQAVESIFGSSTINIRPQGIAELQIGVNHTRIDNPTLQERMRKTTTFDFQEKIQMNITGNIGDKLRMGINYNTEATFDFENQINLEYTGHEDEILQKVEAGNVTLPLPGTLITGSQSLFGVKTEMQFGRLTVTSIFSQQKGETSTMDIQGGAQQQDFEISADEYDKNRHFFLAHQFRERYNEAMQNLPIINSPFNITKIEVWVTNRSNDFNESRNIIAFADLAEGANNLANPGLWTAQPGAIPSNEANNLYSSMNSTYSGARDINQVSSTFASLESQGFRGSREYEKIENARLLNSSQYTLHSKLGYISLNSPLDDDEVLAVAFEYTYNGQVYQVGEFSTGGVEAPNSLYLKLLKGTLLSPSLNTWDLMMKNIYAIGAYQVSPEDFIMDVVYLDDSKGSFINYFPEGPEPDEGGINGELLIGIMGLDRLDSNQEPYPDGTFDYVPGYTILPEQGRVVFPVVEPFGRHLEEKLAGNQALIDKYVFNALYDSTLTNASQFAEKNKFKLSGTYKSSVSSEISLNAFNIPEGSVVVTAGGIRLTENQDYSVDYTTGRIRILNEGLLESGTPIQVSLESQEMFNLQTKTLLGTHLNYQFNNDFNVGATLMHLRERPLTQKVNFGDEPIANTIWGVNTSYYTESNGLTALIDKLPLVETTTPSSISFEGEFAQLIPGHPNVIDKEGTSYIDDFEGSEIPIDIKNWTAWKLASTPQGQPDLFPEAANINDLNYGFNRAKTAWYVIDPLFLRNNNLTPGHLRQNSDQQSSHFVREVYEKEIFPYRESAYGEPTNIPVLNLAYYPNERGPYNFDTNLTQEGKLENPNQRWGGIMREIQQSDFESANVEYIEFWVMDPFVYEDGPGQGGDFYINLGNISEDILRDSRKFFEQGLPGPEDPFDVDSTAWGYVPTKQSLVNAFSNDPAARYAQDVGLNGMNSETERSFYRNTPHPFLNLIDNLFGSGLLSDDAYQNILNDPAADDYHYHRGSDYDQAETGILDRYKNFNNPEGNSIPSEYSDESYSTASTTLPDGEDINRDNTLSETESYFQYKISLRPEDMNVGENFITDQIESTVTLKNGETSSVKWYQFKVPVNEPDTTIGELSDLSSVRFMRMFMKNFTDTVILRFATMDLVRSEWRKYNNELYEIDDMVTPSQSTQFEVATVNIEENGTRKPVNYVLPPGIDRVIDPGNPQIRQLNEQALVLKTTDLAGSDARAVYKTLNMDMRQYRRIKMEVHAEEISGYPLEDDDIVAFIRLGTDFRNNYYEYEIPLKLTPAGTYSNNSTGDRYIVWPEENRFDFPIELLQQVKLRRNDELRSGNQDAAINKKFYTADPDNPDNYIGIKGNPSLANVRSVMIGIRNNTIDLKSTEVWFNELRLSDFDEEGGWAANARVNVKLADLGSVSMAGKVNTIGFGSIEQSVNERSREDYYQYDVATNLELGKLLGPESRLSAPMYVSASEQVATPEYNPLDPDITMKQALDNASSQAARDSIKDLSQDRTSRKSINFTNVRLKPKDNQPKIYDLSNLSATYSYNESEHKDVKTEYKIDKTYRGILAYNFSSQPKIVEPFKSIKGDAFKLIRDFNFYLLPSQINYRWELMRDYSESQLRNVNNPTFKIPVSVRKDFNWNRYFEMTYNLTRSLKLDFRTTTNARIDEPTGVVNKDRYRDEYELWKDSVMRNIMSYGRTTNYQHNINASYRLPINKLPMLDWTSANINYGAQFNWQQGPITEEQYEWGNTIRNSNTIQGNAQFNLTGLYNKVDYLRNLSRPQQKSGGTEQLRYTSHSLNIQKDTPLEIEHKLNTTDVQVRIFDSNGRPVQGTTRVIDNNKVTFVTSRDISNARTLITGQRKTSTSPIKIVADNVLKLATGIKNLSVSYSSNNGTTLPGYLPESGFLGNQNVRGINAPGIPFLLGVQDRDFAMTAVENNWLTTDSTLNTPYIMTHTEDLNIRATIEPIKDLRIDITANRRYSNNMNEYYLFNGEEFRGAFNTMESGSFSMSFNTLATAFDKVDKNGDYSSPAYDQFLKNRAVIAARLGSERTGTIFPETEYYQERNISGMPYNPNGYPDLGHTVESGVDGYSLTSREVLIPAFLSAYSGKSAGNIFLETFPSLAYIKPNWRINYSGLSKIEFFKKYVKSFDISHAYTSTYSIGNYQTNLEWQENGDGLSFVRDAQNNFIAKYLISGVTITEQFAPFLQFNITWPGNFSTRAEYKKGRILNLSLNNNQLIENYNNEWVVGIGYRFDKMDMILGKSDNQTKISSDLNLRADISMRESFSIIRKIQERSNQMTAGQKITTLKLTADYVLSDRFNVQVFYDRQVNNPYISSSYPTFNTNVGVSFRFSLAQ</sequence>
<evidence type="ECO:0000313" key="5">
    <source>
        <dbReference type="Proteomes" id="UP000252733"/>
    </source>
</evidence>
<dbReference type="RefSeq" id="WP_114436682.1">
    <property type="nucleotide sequence ID" value="NZ_QPIZ01000006.1"/>
</dbReference>
<keyword evidence="2" id="KW-0732">Signal</keyword>
<name>A0A368VAX9_9BACT</name>
<dbReference type="InterPro" id="IPR026377">
    <property type="entry name" value="Cell_surface_SprA"/>
</dbReference>
<feature type="region of interest" description="Disordered" evidence="1">
    <location>
        <begin position="1139"/>
        <end position="1174"/>
    </location>
</feature>
<dbReference type="Pfam" id="PF14349">
    <property type="entry name" value="SprA_N"/>
    <property type="match status" value="2"/>
</dbReference>
<dbReference type="InterPro" id="IPR025684">
    <property type="entry name" value="SprA_N_dom"/>
</dbReference>
<gene>
    <name evidence="4" type="ORF">DFO77_10688</name>
</gene>
<comment type="caution">
    <text evidence="4">The sequence shown here is derived from an EMBL/GenBank/DDBJ whole genome shotgun (WGS) entry which is preliminary data.</text>
</comment>
<feature type="domain" description="Gliding motility protein SprA N-terminal" evidence="3">
    <location>
        <begin position="1101"/>
        <end position="1615"/>
    </location>
</feature>
<accession>A0A368VAX9</accession>
<reference evidence="4 5" key="1">
    <citation type="submission" date="2018-07" db="EMBL/GenBank/DDBJ databases">
        <title>Freshwater and sediment microbial communities from various areas in North America, analyzing microbe dynamics in response to fracking.</title>
        <authorList>
            <person name="Lamendella R."/>
        </authorList>
    </citation>
    <scope>NUCLEOTIDE SEQUENCE [LARGE SCALE GENOMIC DNA]</scope>
    <source>
        <strain evidence="4 5">160A</strain>
    </source>
</reference>
<evidence type="ECO:0000256" key="2">
    <source>
        <dbReference type="SAM" id="SignalP"/>
    </source>
</evidence>
<feature type="domain" description="Gliding motility protein SprA N-terminal" evidence="3">
    <location>
        <begin position="108"/>
        <end position="359"/>
    </location>
</feature>
<feature type="compositionally biased region" description="Polar residues" evidence="1">
    <location>
        <begin position="1140"/>
        <end position="1165"/>
    </location>
</feature>
<dbReference type="EMBL" id="QPIZ01000006">
    <property type="protein sequence ID" value="RCW37395.1"/>
    <property type="molecule type" value="Genomic_DNA"/>
</dbReference>
<evidence type="ECO:0000256" key="1">
    <source>
        <dbReference type="SAM" id="MobiDB-lite"/>
    </source>
</evidence>
<feature type="compositionally biased region" description="Basic and acidic residues" evidence="1">
    <location>
        <begin position="44"/>
        <end position="67"/>
    </location>
</feature>
<evidence type="ECO:0000313" key="4">
    <source>
        <dbReference type="EMBL" id="RCW37395.1"/>
    </source>
</evidence>